<dbReference type="SMART" id="SM00530">
    <property type="entry name" value="HTH_XRE"/>
    <property type="match status" value="1"/>
</dbReference>
<reference evidence="2 3" key="1">
    <citation type="submission" date="2018-09" db="EMBL/GenBank/DDBJ databases">
        <title>YIM 75507 draft genome.</title>
        <authorList>
            <person name="Tang S."/>
            <person name="Feng Y."/>
        </authorList>
    </citation>
    <scope>NUCLEOTIDE SEQUENCE [LARGE SCALE GENOMIC DNA]</scope>
    <source>
        <strain evidence="2 3">YIM 75507</strain>
    </source>
</reference>
<feature type="domain" description="HTH cro/C1-type" evidence="1">
    <location>
        <begin position="50"/>
        <end position="105"/>
    </location>
</feature>
<dbReference type="SUPFAM" id="SSF47413">
    <property type="entry name" value="lambda repressor-like DNA-binding domains"/>
    <property type="match status" value="1"/>
</dbReference>
<dbReference type="AlphaFoldDB" id="A0A3A4B9K0"/>
<dbReference type="OrthoDB" id="4522476at2"/>
<evidence type="ECO:0000313" key="2">
    <source>
        <dbReference type="EMBL" id="RJL30858.1"/>
    </source>
</evidence>
<evidence type="ECO:0000259" key="1">
    <source>
        <dbReference type="PROSITE" id="PS50943"/>
    </source>
</evidence>
<sequence length="437" mass="47978">MGGLVSWAGIGGAGSLRIGWARRSLRGRRLEVSHVADFGAEARRRLGQNVRRARRYRGKSLDELAGLIGRSKSWLSKVENGLLPLDKRSDIARIAQVLDVSASDLEGEPTSTIPRVQRHGDIMRLRDVLLDTALSDPPDTRARSLGELSADWEGPILAARQAADHATLGRVLPEIVAELHVHVATGDEGERAQALRLLVDACTAATFLLKNNGQADLAWIAADRARQAAELLDDPVWTGAATFAQAHCRFSAAMTRALRGAERVADALEPHLRRDRLTHEVYGMLRLSSALARSVNGDHDAARTQADEAQRVAERVGEHADSWQWFGPNNVATWRTLLAVEAGEPREALHHAGRVRETGFVSKGRRSALHIEKARAHALLGQVRESVDELRMAERLSAPRLHNNPLARELVATQLERDRRAAGGRELRGLAYRMGVI</sequence>
<gene>
    <name evidence="2" type="ORF">D5H75_21375</name>
</gene>
<keyword evidence="3" id="KW-1185">Reference proteome</keyword>
<dbReference type="CDD" id="cd00093">
    <property type="entry name" value="HTH_XRE"/>
    <property type="match status" value="1"/>
</dbReference>
<dbReference type="Proteomes" id="UP000265768">
    <property type="component" value="Unassembled WGS sequence"/>
</dbReference>
<comment type="caution">
    <text evidence="2">The sequence shown here is derived from an EMBL/GenBank/DDBJ whole genome shotgun (WGS) entry which is preliminary data.</text>
</comment>
<evidence type="ECO:0000313" key="3">
    <source>
        <dbReference type="Proteomes" id="UP000265768"/>
    </source>
</evidence>
<dbReference type="EMBL" id="QZEY01000008">
    <property type="protein sequence ID" value="RJL30858.1"/>
    <property type="molecule type" value="Genomic_DNA"/>
</dbReference>
<organism evidence="2 3">
    <name type="scientific">Bailinhaonella thermotolerans</name>
    <dbReference type="NCBI Taxonomy" id="1070861"/>
    <lineage>
        <taxon>Bacteria</taxon>
        <taxon>Bacillati</taxon>
        <taxon>Actinomycetota</taxon>
        <taxon>Actinomycetes</taxon>
        <taxon>Streptosporangiales</taxon>
        <taxon>Streptosporangiaceae</taxon>
        <taxon>Bailinhaonella</taxon>
    </lineage>
</organism>
<dbReference type="InterPro" id="IPR001387">
    <property type="entry name" value="Cro/C1-type_HTH"/>
</dbReference>
<dbReference type="Pfam" id="PF13560">
    <property type="entry name" value="HTH_31"/>
    <property type="match status" value="1"/>
</dbReference>
<proteinExistence type="predicted"/>
<protein>
    <submittedName>
        <fullName evidence="2">XRE family transcriptional regulator</fullName>
    </submittedName>
</protein>
<dbReference type="Gene3D" id="1.10.260.40">
    <property type="entry name" value="lambda repressor-like DNA-binding domains"/>
    <property type="match status" value="1"/>
</dbReference>
<dbReference type="InterPro" id="IPR010982">
    <property type="entry name" value="Lambda_DNA-bd_dom_sf"/>
</dbReference>
<dbReference type="PROSITE" id="PS50943">
    <property type="entry name" value="HTH_CROC1"/>
    <property type="match status" value="1"/>
</dbReference>
<dbReference type="GO" id="GO:0003677">
    <property type="term" value="F:DNA binding"/>
    <property type="evidence" value="ECO:0007669"/>
    <property type="project" value="InterPro"/>
</dbReference>
<accession>A0A3A4B9K0</accession>
<name>A0A3A4B9K0_9ACTN</name>